<evidence type="ECO:0000259" key="5">
    <source>
        <dbReference type="Pfam" id="PF24883"/>
    </source>
</evidence>
<dbReference type="STRING" id="1109443.G4TQ26"/>
<feature type="repeat" description="WD" evidence="3">
    <location>
        <begin position="1119"/>
        <end position="1147"/>
    </location>
</feature>
<evidence type="ECO:0000256" key="2">
    <source>
        <dbReference type="ARBA" id="ARBA00022737"/>
    </source>
</evidence>
<evidence type="ECO:0000313" key="6">
    <source>
        <dbReference type="EMBL" id="CCA73413.1"/>
    </source>
</evidence>
<keyword evidence="2" id="KW-0677">Repeat</keyword>
<evidence type="ECO:0000256" key="3">
    <source>
        <dbReference type="PROSITE-ProRule" id="PRU00221"/>
    </source>
</evidence>
<dbReference type="InterPro" id="IPR001680">
    <property type="entry name" value="WD40_rpt"/>
</dbReference>
<evidence type="ECO:0000313" key="7">
    <source>
        <dbReference type="Proteomes" id="UP000007148"/>
    </source>
</evidence>
<dbReference type="PROSITE" id="PS00678">
    <property type="entry name" value="WD_REPEATS_1"/>
    <property type="match status" value="1"/>
</dbReference>
<gene>
    <name evidence="6" type="ORF">PIIN_07367</name>
</gene>
<feature type="region of interest" description="Disordered" evidence="4">
    <location>
        <begin position="1"/>
        <end position="57"/>
    </location>
</feature>
<keyword evidence="1 3" id="KW-0853">WD repeat</keyword>
<dbReference type="SUPFAM" id="SSF52540">
    <property type="entry name" value="P-loop containing nucleoside triphosphate hydrolases"/>
    <property type="match status" value="1"/>
</dbReference>
<dbReference type="Pfam" id="PF24883">
    <property type="entry name" value="NPHP3_N"/>
    <property type="match status" value="1"/>
</dbReference>
<organism evidence="6 7">
    <name type="scientific">Serendipita indica (strain DSM 11827)</name>
    <name type="common">Root endophyte fungus</name>
    <name type="synonym">Piriformospora indica</name>
    <dbReference type="NCBI Taxonomy" id="1109443"/>
    <lineage>
        <taxon>Eukaryota</taxon>
        <taxon>Fungi</taxon>
        <taxon>Dikarya</taxon>
        <taxon>Basidiomycota</taxon>
        <taxon>Agaricomycotina</taxon>
        <taxon>Agaricomycetes</taxon>
        <taxon>Sebacinales</taxon>
        <taxon>Serendipitaceae</taxon>
        <taxon>Serendipita</taxon>
    </lineage>
</organism>
<dbReference type="PANTHER" id="PTHR10039:SF14">
    <property type="entry name" value="NACHT DOMAIN-CONTAINING PROTEIN"/>
    <property type="match status" value="1"/>
</dbReference>
<evidence type="ECO:0000256" key="1">
    <source>
        <dbReference type="ARBA" id="ARBA00022574"/>
    </source>
</evidence>
<feature type="repeat" description="WD" evidence="3">
    <location>
        <begin position="825"/>
        <end position="866"/>
    </location>
</feature>
<proteinExistence type="predicted"/>
<keyword evidence="7" id="KW-1185">Reference proteome</keyword>
<dbReference type="InterPro" id="IPR011047">
    <property type="entry name" value="Quinoprotein_ADH-like_sf"/>
</dbReference>
<dbReference type="SUPFAM" id="SSF82171">
    <property type="entry name" value="DPP6 N-terminal domain-like"/>
    <property type="match status" value="1"/>
</dbReference>
<dbReference type="InterPro" id="IPR027417">
    <property type="entry name" value="P-loop_NTPase"/>
</dbReference>
<dbReference type="OrthoDB" id="538223at2759"/>
<evidence type="ECO:0000256" key="4">
    <source>
        <dbReference type="SAM" id="MobiDB-lite"/>
    </source>
</evidence>
<dbReference type="SUPFAM" id="SSF50998">
    <property type="entry name" value="Quinoprotein alcohol dehydrogenase-like"/>
    <property type="match status" value="1"/>
</dbReference>
<dbReference type="InterPro" id="IPR056884">
    <property type="entry name" value="NPHP3-like_N"/>
</dbReference>
<dbReference type="Gene3D" id="2.130.10.10">
    <property type="entry name" value="YVTN repeat-like/Quinoprotein amine dehydrogenase"/>
    <property type="match status" value="3"/>
</dbReference>
<dbReference type="InParanoid" id="G4TQ26"/>
<dbReference type="eggNOG" id="KOG4155">
    <property type="taxonomic scope" value="Eukaryota"/>
</dbReference>
<dbReference type="SMART" id="SM00320">
    <property type="entry name" value="WD40"/>
    <property type="match status" value="3"/>
</dbReference>
<feature type="domain" description="Nephrocystin 3-like N-terminal" evidence="5">
    <location>
        <begin position="287"/>
        <end position="441"/>
    </location>
</feature>
<dbReference type="EMBL" id="CAFZ01000223">
    <property type="protein sequence ID" value="CCA73413.1"/>
    <property type="molecule type" value="Genomic_DNA"/>
</dbReference>
<comment type="caution">
    <text evidence="6">The sequence shown here is derived from an EMBL/GenBank/DDBJ whole genome shotgun (WGS) entry which is preliminary data.</text>
</comment>
<protein>
    <submittedName>
        <fullName evidence="6">Related to WD-repeat protein, putative-Talaromyces stipitatus</fullName>
    </submittedName>
</protein>
<dbReference type="InterPro" id="IPR019775">
    <property type="entry name" value="WD40_repeat_CS"/>
</dbReference>
<sequence>MKHLIKKIRRNAKSVGSSRTREPSPTTTEPALETQAGGMSDQEPPTSTVPPESDQEAPIRGIEELPNSPMTYEQVSEWLEQGSSVVRDPSETTPTLPSLNDTFSVVIRGIKLARAVYSNDEEWGQLLNDAHVHAHDIQSRIDKLASQQGPTQDGILDKAMESYIGVIREIVAVTKDAMTQAGGRQSSARYFAKITVSPLQIHLLRSKEEAAFRMYMGALSRPMVTKIDELADIAGRMRQDIVQIDPITIALGKGEEHEALGYALQYAYGTDLERCEPGTRMEVLSRIGQWGKDIKSEPMFWLRDAAGTGKSTIAVTIAAEWEREGRLAGRFFFSPNIALNKRIKYFCRTVAADIACHFPDLKEQIETKLKESPSMESRMDFALQFRQTIIEPLARRKTKETAILVIDALDNCDLDDRAYFLKTILFQLPMVPRLRILITSREIQDIVDVMNSSSLVCGQGIQLLNVNNPPQDDIAMYVHSKLHNYSLEDRQLVIDHAKGLFIWAATFCRTLLQTRLGARLLANLSHEAVTGSIDQLYLNVLKQALIDDGAGKASLRQVIQVIISAFQPVSTNTIISLLPAVNQIDELVQNLASVIKDGDPDRPLKVLHPTFREFIASNENRANGFLIHIDPSHSLVGQACLDVLEDSLRFDMLDLSREVKHLIPRNSDIKELEERVQKCTSPVVRYASSYWAHHVVASEDSWQDWAKIARFFQSHLYHWIEFMSWRGMLGYCLQALSRLSYRVRQEASITGSKVVIDKLFVQHAYLLVLRNHSLIQEAAFHTYTIPAALAPQGSPLSNVVGATSGFPLLKTITAAPVFWETQRRLSWEEDDINIFKVSPDGTRVVTVGMSAAVQLWDLYTGEVVGVPLKATYQYRTVIDADFSADSKYLAIALVAGNLVLWEARTGRQVWFYRVPHDLRTHGPYRTVRFSPTKPYIAVAAGRMDGYNITESYTRMYDLATGKLYDDFLTLDPPSTYFEFSPDGERSVHIGNFDDKRASKASYITIVDMVNLEQLIQIETAPIEIPTIRYSSDSTRVAIASRRREQPSALILLDGKTGEQVTMADVDEPPSHAVAFMPHSPQMVTIPRGTSTIELWDSRNGMKVWSVTSDCAYFHRVWVSADGQRIAAISNDQKIKVWDVNTLQELPSLLQGYVGVVGWQVVLTPDWNVLLNQRGLREVRIFDLGGQKEGLQNPETKQSRDAQGILLSDTSSLILRPGSELERRIDLWNGASNPPQRRTLVDPSSGDYIGDFKVNPDEKELVYTRRDGCAIFISLKSDLKLPKALQDEDPETFGGTITFNLDGSLIAISRGKCTQVWEYHSGKSLWKSTELDIENKFALSADGTTIAVYPSSTVQVFNLADNEEIGSIRARSLRHLDIQPGGNLLAITVIENFVMPDHQFLELWDWRSRGQKPMAQIKMPHESWNPWDRPRFSSDGKFVVIKSLVWAIDGNALIRVISDTIPPSLRDYPSFLTHRKGWIHAAFPYGPVLPLPPNFKAILDDKFRMKDVIARKNVIVLVDDYDMPTWIDLSAFVGSFD</sequence>
<reference evidence="6 7" key="1">
    <citation type="journal article" date="2011" name="PLoS Pathog.">
        <title>Endophytic Life Strategies Decoded by Genome and Transcriptome Analyses of the Mutualistic Root Symbiont Piriformospora indica.</title>
        <authorList>
            <person name="Zuccaro A."/>
            <person name="Lahrmann U."/>
            <person name="Guldener U."/>
            <person name="Langen G."/>
            <person name="Pfiffi S."/>
            <person name="Biedenkopf D."/>
            <person name="Wong P."/>
            <person name="Samans B."/>
            <person name="Grimm C."/>
            <person name="Basiewicz M."/>
            <person name="Murat C."/>
            <person name="Martin F."/>
            <person name="Kogel K.H."/>
        </authorList>
    </citation>
    <scope>NUCLEOTIDE SEQUENCE [LARGE SCALE GENOMIC DNA]</scope>
    <source>
        <strain evidence="6 7">DSM 11827</strain>
    </source>
</reference>
<feature type="compositionally biased region" description="Basic residues" evidence="4">
    <location>
        <begin position="1"/>
        <end position="12"/>
    </location>
</feature>
<dbReference type="Proteomes" id="UP000007148">
    <property type="component" value="Unassembled WGS sequence"/>
</dbReference>
<dbReference type="HOGENOM" id="CLU_000288_6_3_1"/>
<dbReference type="PROSITE" id="PS50082">
    <property type="entry name" value="WD_REPEATS_2"/>
    <property type="match status" value="2"/>
</dbReference>
<accession>G4TQ26</accession>
<dbReference type="PANTHER" id="PTHR10039">
    <property type="entry name" value="AMELOGENIN"/>
    <property type="match status" value="1"/>
</dbReference>
<name>G4TQ26_SERID</name>
<dbReference type="InterPro" id="IPR015943">
    <property type="entry name" value="WD40/YVTN_repeat-like_dom_sf"/>
</dbReference>